<evidence type="ECO:0008006" key="5">
    <source>
        <dbReference type="Google" id="ProtNLM"/>
    </source>
</evidence>
<reference evidence="3 4" key="1">
    <citation type="submission" date="2021-03" db="EMBL/GenBank/DDBJ databases">
        <title>First Case of infection caused by Chromobacterium haemolyticum derived from water in China.</title>
        <authorList>
            <person name="Chen J."/>
            <person name="Liu C."/>
        </authorList>
    </citation>
    <scope>NUCLEOTIDE SEQUENCE [LARGE SCALE GENOMIC DNA]</scope>
    <source>
        <strain evidence="3 4">WJ-5</strain>
    </source>
</reference>
<evidence type="ECO:0000313" key="4">
    <source>
        <dbReference type="Proteomes" id="UP000664349"/>
    </source>
</evidence>
<dbReference type="RefSeq" id="WP_152596921.1">
    <property type="nucleotide sequence ID" value="NZ_JAEILV010000004.1"/>
</dbReference>
<keyword evidence="2" id="KW-0472">Membrane</keyword>
<dbReference type="Proteomes" id="UP000664349">
    <property type="component" value="Unassembled WGS sequence"/>
</dbReference>
<evidence type="ECO:0000313" key="3">
    <source>
        <dbReference type="EMBL" id="MBO0415472.1"/>
    </source>
</evidence>
<evidence type="ECO:0000256" key="1">
    <source>
        <dbReference type="SAM" id="MobiDB-lite"/>
    </source>
</evidence>
<organism evidence="3 4">
    <name type="scientific">Chromobacterium haemolyticum</name>
    <dbReference type="NCBI Taxonomy" id="394935"/>
    <lineage>
        <taxon>Bacteria</taxon>
        <taxon>Pseudomonadati</taxon>
        <taxon>Pseudomonadota</taxon>
        <taxon>Betaproteobacteria</taxon>
        <taxon>Neisseriales</taxon>
        <taxon>Chromobacteriaceae</taxon>
        <taxon>Chromobacterium</taxon>
    </lineage>
</organism>
<keyword evidence="4" id="KW-1185">Reference proteome</keyword>
<name>A0ABS3GKA3_9NEIS</name>
<gene>
    <name evidence="3" type="ORF">J1C50_08105</name>
</gene>
<protein>
    <recommendedName>
        <fullName evidence="5">Transmembrane protein</fullName>
    </recommendedName>
</protein>
<keyword evidence="2" id="KW-0812">Transmembrane</keyword>
<evidence type="ECO:0000256" key="2">
    <source>
        <dbReference type="SAM" id="Phobius"/>
    </source>
</evidence>
<feature type="region of interest" description="Disordered" evidence="1">
    <location>
        <begin position="75"/>
        <end position="97"/>
    </location>
</feature>
<keyword evidence="2" id="KW-1133">Transmembrane helix</keyword>
<feature type="compositionally biased region" description="Basic residues" evidence="1">
    <location>
        <begin position="75"/>
        <end position="88"/>
    </location>
</feature>
<accession>A0ABS3GKA3</accession>
<feature type="transmembrane region" description="Helical" evidence="2">
    <location>
        <begin position="52"/>
        <end position="71"/>
    </location>
</feature>
<comment type="caution">
    <text evidence="3">The sequence shown here is derived from an EMBL/GenBank/DDBJ whole genome shotgun (WGS) entry which is preliminary data.</text>
</comment>
<dbReference type="EMBL" id="JAFLRD010000005">
    <property type="protein sequence ID" value="MBO0415472.1"/>
    <property type="molecule type" value="Genomic_DNA"/>
</dbReference>
<feature type="region of interest" description="Disordered" evidence="1">
    <location>
        <begin position="1"/>
        <end position="22"/>
    </location>
</feature>
<proteinExistence type="predicted"/>
<sequence>MKISIRISNEKVRKRTSKTRQNPMVADKNRIKMFEKLAFISFQARFGRENGFFLYAGISLGSAHGLLAVAWRGGSGKRGKTVKLRRRRDTAPRLASE</sequence>